<name>A0ABX7QF68_9FLAO</name>
<gene>
    <name evidence="1" type="ORF">J0383_02535</name>
</gene>
<evidence type="ECO:0000313" key="1">
    <source>
        <dbReference type="EMBL" id="QSW89700.1"/>
    </source>
</evidence>
<organism evidence="1 2">
    <name type="scientific">Flavobacterium endoglycinae</name>
    <dbReference type="NCBI Taxonomy" id="2816357"/>
    <lineage>
        <taxon>Bacteria</taxon>
        <taxon>Pseudomonadati</taxon>
        <taxon>Bacteroidota</taxon>
        <taxon>Flavobacteriia</taxon>
        <taxon>Flavobacteriales</taxon>
        <taxon>Flavobacteriaceae</taxon>
        <taxon>Flavobacterium</taxon>
    </lineage>
</organism>
<dbReference type="Proteomes" id="UP000663440">
    <property type="component" value="Chromosome"/>
</dbReference>
<keyword evidence="2" id="KW-1185">Reference proteome</keyword>
<proteinExistence type="predicted"/>
<evidence type="ECO:0000313" key="2">
    <source>
        <dbReference type="Proteomes" id="UP000663440"/>
    </source>
</evidence>
<reference evidence="1 2" key="1">
    <citation type="submission" date="2021-03" db="EMBL/GenBank/DDBJ databases">
        <title>Flavobacterium kribbensis sp. nov, an endophytic bacteria, isolated from soybean.</title>
        <authorList>
            <person name="Lee J."/>
            <person name="Seo J."/>
        </authorList>
    </citation>
    <scope>NUCLEOTIDE SEQUENCE [LARGE SCALE GENOMIC DNA]</scope>
    <source>
        <strain evidence="1 2">BB8</strain>
    </source>
</reference>
<dbReference type="RefSeq" id="WP_207296881.1">
    <property type="nucleotide sequence ID" value="NZ_CP071448.1"/>
</dbReference>
<accession>A0ABX7QF68</accession>
<dbReference type="EMBL" id="CP071448">
    <property type="protein sequence ID" value="QSW89700.1"/>
    <property type="molecule type" value="Genomic_DNA"/>
</dbReference>
<sequence>MGTNIVLIFLVLLIISLLCYPKIQSWVDYYKEQRAIEFKKRTGLDLWSLYRLSAPTPFFWGLEKFIFNTTIFYFDENNLYLIKSNEPVIKYPLSSIIEARRTMVTINKRRVWKIIINNSGQKIIYKLRTYSNFSLFLEKVSENPNAIVDDRYIWGIFE</sequence>
<protein>
    <submittedName>
        <fullName evidence="1">Uncharacterized protein</fullName>
    </submittedName>
</protein>